<dbReference type="RefSeq" id="WP_091224357.1">
    <property type="nucleotide sequence ID" value="NZ_FNHE01000022.1"/>
</dbReference>
<feature type="transmembrane region" description="Helical" evidence="1">
    <location>
        <begin position="153"/>
        <end position="171"/>
    </location>
</feature>
<evidence type="ECO:0000256" key="1">
    <source>
        <dbReference type="SAM" id="Phobius"/>
    </source>
</evidence>
<evidence type="ECO:0008006" key="5">
    <source>
        <dbReference type="Google" id="ProtNLM"/>
    </source>
</evidence>
<dbReference type="EMBL" id="FNHE01000022">
    <property type="protein sequence ID" value="SDN45130.1"/>
    <property type="molecule type" value="Genomic_DNA"/>
</dbReference>
<protein>
    <recommendedName>
        <fullName evidence="5">LPXTG-motif cell wall anchor domain-containing protein</fullName>
    </recommendedName>
</protein>
<reference evidence="4" key="1">
    <citation type="submission" date="2016-10" db="EMBL/GenBank/DDBJ databases">
        <authorList>
            <person name="Varghese N."/>
            <person name="Submissions S."/>
        </authorList>
    </citation>
    <scope>NUCLEOTIDE SEQUENCE [LARGE SCALE GENOMIC DNA]</scope>
    <source>
        <strain evidence="4">DSM 45419</strain>
    </source>
</reference>
<proteinExistence type="predicted"/>
<organism evidence="3 4">
    <name type="scientific">Geodermatophilus siccatus</name>
    <dbReference type="NCBI Taxonomy" id="1137991"/>
    <lineage>
        <taxon>Bacteria</taxon>
        <taxon>Bacillati</taxon>
        <taxon>Actinomycetota</taxon>
        <taxon>Actinomycetes</taxon>
        <taxon>Geodermatophilales</taxon>
        <taxon>Geodermatophilaceae</taxon>
        <taxon>Geodermatophilus</taxon>
    </lineage>
</organism>
<keyword evidence="1" id="KW-0472">Membrane</keyword>
<feature type="chain" id="PRO_5011644301" description="LPXTG-motif cell wall anchor domain-containing protein" evidence="2">
    <location>
        <begin position="41"/>
        <end position="187"/>
    </location>
</feature>
<dbReference type="STRING" id="1137991.SAMN05660642_04863"/>
<keyword evidence="1" id="KW-1133">Transmembrane helix</keyword>
<keyword evidence="2" id="KW-0732">Signal</keyword>
<dbReference type="AlphaFoldDB" id="A0A1H0BHM8"/>
<keyword evidence="4" id="KW-1185">Reference proteome</keyword>
<gene>
    <name evidence="3" type="ORF">SAMN05660642_04863</name>
</gene>
<sequence length="187" mass="19194">MHGPPRSSTARRLRARASRGALVAVLALIGLAASPGMASAAATYTVKPVLNCYEENADDSWTVVVGYVNSSRTTVHIPRGADNQAHPSKFASLPPTSFKPGTVNGAFTAVVSLSDLYSGARWVLDGYTLDYRAAASSSRTCPSSTELPAQGNGLGPAIGLAVAGVVGAVLVRRARKRALAVTGGDDA</sequence>
<evidence type="ECO:0000313" key="4">
    <source>
        <dbReference type="Proteomes" id="UP000198680"/>
    </source>
</evidence>
<evidence type="ECO:0000313" key="3">
    <source>
        <dbReference type="EMBL" id="SDN45130.1"/>
    </source>
</evidence>
<accession>A0A1H0BHM8</accession>
<name>A0A1H0BHM8_9ACTN</name>
<dbReference type="OrthoDB" id="5196445at2"/>
<dbReference type="Proteomes" id="UP000198680">
    <property type="component" value="Unassembled WGS sequence"/>
</dbReference>
<keyword evidence="1" id="KW-0812">Transmembrane</keyword>
<evidence type="ECO:0000256" key="2">
    <source>
        <dbReference type="SAM" id="SignalP"/>
    </source>
</evidence>
<feature type="signal peptide" evidence="2">
    <location>
        <begin position="1"/>
        <end position="40"/>
    </location>
</feature>